<reference evidence="2 3" key="1">
    <citation type="submission" date="2019-09" db="EMBL/GenBank/DDBJ databases">
        <authorList>
            <person name="Chandra G."/>
            <person name="Truman W A."/>
        </authorList>
    </citation>
    <scope>NUCLEOTIDE SEQUENCE [LARGE SCALE GENOMIC DNA]</scope>
    <source>
        <strain evidence="2">PS645</strain>
    </source>
</reference>
<protein>
    <recommendedName>
        <fullName evidence="4">Lipoprotein</fullName>
    </recommendedName>
</protein>
<dbReference type="OrthoDB" id="6878101at2"/>
<keyword evidence="1" id="KW-0732">Signal</keyword>
<evidence type="ECO:0000313" key="2">
    <source>
        <dbReference type="EMBL" id="VVM43674.1"/>
    </source>
</evidence>
<dbReference type="RefSeq" id="WP_150578901.1">
    <property type="nucleotide sequence ID" value="NZ_CABVGX010000002.1"/>
</dbReference>
<gene>
    <name evidence="2" type="ORF">PS645_00381</name>
</gene>
<accession>A0A5E6PJI4</accession>
<evidence type="ECO:0008006" key="4">
    <source>
        <dbReference type="Google" id="ProtNLM"/>
    </source>
</evidence>
<feature type="signal peptide" evidence="1">
    <location>
        <begin position="1"/>
        <end position="21"/>
    </location>
</feature>
<evidence type="ECO:0000313" key="3">
    <source>
        <dbReference type="Proteomes" id="UP000325607"/>
    </source>
</evidence>
<dbReference type="Proteomes" id="UP000325607">
    <property type="component" value="Unassembled WGS sequence"/>
</dbReference>
<evidence type="ECO:0000256" key="1">
    <source>
        <dbReference type="SAM" id="SignalP"/>
    </source>
</evidence>
<dbReference type="AlphaFoldDB" id="A0A5E6PJI4"/>
<organism evidence="2 3">
    <name type="scientific">Pseudomonas fluorescens</name>
    <dbReference type="NCBI Taxonomy" id="294"/>
    <lineage>
        <taxon>Bacteria</taxon>
        <taxon>Pseudomonadati</taxon>
        <taxon>Pseudomonadota</taxon>
        <taxon>Gammaproteobacteria</taxon>
        <taxon>Pseudomonadales</taxon>
        <taxon>Pseudomonadaceae</taxon>
        <taxon>Pseudomonas</taxon>
    </lineage>
</organism>
<dbReference type="PROSITE" id="PS51257">
    <property type="entry name" value="PROKAR_LIPOPROTEIN"/>
    <property type="match status" value="1"/>
</dbReference>
<proteinExistence type="predicted"/>
<name>A0A5E6PJI4_PSEFL</name>
<feature type="chain" id="PRO_5022665420" description="Lipoprotein" evidence="1">
    <location>
        <begin position="22"/>
        <end position="131"/>
    </location>
</feature>
<sequence precursor="true">MNIKICSCLLLSLILSGCASTSEQKIKPVSASAVALDDEQVRKTLIGNKLNNIGRTGLPYSLSFNGDGTEIFRMSGNPPETEYWTVKDGVICFTAAKSPKECYRLKKDQDDYWLVHPDTGAVHYHYTLTPQ</sequence>
<dbReference type="EMBL" id="CABVGX010000002">
    <property type="protein sequence ID" value="VVM43674.1"/>
    <property type="molecule type" value="Genomic_DNA"/>
</dbReference>